<evidence type="ECO:0000256" key="6">
    <source>
        <dbReference type="SAM" id="MobiDB-lite"/>
    </source>
</evidence>
<dbReference type="InterPro" id="IPR008271">
    <property type="entry name" value="Ser/Thr_kinase_AS"/>
</dbReference>
<dbReference type="Gene3D" id="3.30.200.20">
    <property type="entry name" value="Phosphorylase Kinase, domain 1"/>
    <property type="match status" value="1"/>
</dbReference>
<dbReference type="InterPro" id="IPR000719">
    <property type="entry name" value="Prot_kinase_dom"/>
</dbReference>
<dbReference type="InterPro" id="IPR028082">
    <property type="entry name" value="Peripla_BP_I"/>
</dbReference>
<dbReference type="CDD" id="cd14014">
    <property type="entry name" value="STKc_PknB_like"/>
    <property type="match status" value="1"/>
</dbReference>
<reference evidence="9" key="1">
    <citation type="submission" date="2023-07" db="EMBL/GenBank/DDBJ databases">
        <title>30 novel species of actinomycetes from the DSMZ collection.</title>
        <authorList>
            <person name="Nouioui I."/>
        </authorList>
    </citation>
    <scope>NUCLEOTIDE SEQUENCE [LARGE SCALE GENOMIC DNA]</scope>
    <source>
        <strain evidence="9">DSM 44938</strain>
    </source>
</reference>
<evidence type="ECO:0000256" key="3">
    <source>
        <dbReference type="ARBA" id="ARBA00022777"/>
    </source>
</evidence>
<protein>
    <submittedName>
        <fullName evidence="8">Bifunctional serine/threonine-protein kinase/ABC transporter substrate-binding protein</fullName>
    </submittedName>
</protein>
<dbReference type="SUPFAM" id="SSF53822">
    <property type="entry name" value="Periplasmic binding protein-like I"/>
    <property type="match status" value="1"/>
</dbReference>
<feature type="binding site" evidence="5">
    <location>
        <position position="45"/>
    </location>
    <ligand>
        <name>ATP</name>
        <dbReference type="ChEBI" id="CHEBI:30616"/>
    </ligand>
</feature>
<dbReference type="GO" id="GO:0016301">
    <property type="term" value="F:kinase activity"/>
    <property type="evidence" value="ECO:0007669"/>
    <property type="project" value="UniProtKB-KW"/>
</dbReference>
<dbReference type="SMART" id="SM00220">
    <property type="entry name" value="S_TKc"/>
    <property type="match status" value="1"/>
</dbReference>
<dbReference type="PANTHER" id="PTHR43289:SF34">
    <property type="entry name" value="SERINE_THREONINE-PROTEIN KINASE YBDM-RELATED"/>
    <property type="match status" value="1"/>
</dbReference>
<keyword evidence="3 8" id="KW-0418">Kinase</keyword>
<evidence type="ECO:0000313" key="9">
    <source>
        <dbReference type="Proteomes" id="UP001183246"/>
    </source>
</evidence>
<dbReference type="PROSITE" id="PS50011">
    <property type="entry name" value="PROTEIN_KINASE_DOM"/>
    <property type="match status" value="1"/>
</dbReference>
<evidence type="ECO:0000256" key="1">
    <source>
        <dbReference type="ARBA" id="ARBA00022679"/>
    </source>
</evidence>
<keyword evidence="2 5" id="KW-0547">Nucleotide-binding</keyword>
<dbReference type="Proteomes" id="UP001183246">
    <property type="component" value="Unassembled WGS sequence"/>
</dbReference>
<evidence type="ECO:0000256" key="5">
    <source>
        <dbReference type="PROSITE-ProRule" id="PRU10141"/>
    </source>
</evidence>
<evidence type="ECO:0000256" key="4">
    <source>
        <dbReference type="ARBA" id="ARBA00022840"/>
    </source>
</evidence>
<dbReference type="RefSeq" id="WP_311702965.1">
    <property type="nucleotide sequence ID" value="NZ_JAVREL010000002.1"/>
</dbReference>
<dbReference type="EMBL" id="JAVREL010000002">
    <property type="protein sequence ID" value="MDT0341821.1"/>
    <property type="molecule type" value="Genomic_DNA"/>
</dbReference>
<dbReference type="CDD" id="cd06342">
    <property type="entry name" value="PBP1_ABC_LIVBP-like"/>
    <property type="match status" value="1"/>
</dbReference>
<dbReference type="InterPro" id="IPR011009">
    <property type="entry name" value="Kinase-like_dom_sf"/>
</dbReference>
<keyword evidence="9" id="KW-1185">Reference proteome</keyword>
<feature type="region of interest" description="Disordered" evidence="6">
    <location>
        <begin position="369"/>
        <end position="393"/>
    </location>
</feature>
<accession>A0ABU2MK14</accession>
<proteinExistence type="predicted"/>
<dbReference type="PROSITE" id="PS00108">
    <property type="entry name" value="PROTEIN_KINASE_ST"/>
    <property type="match status" value="1"/>
</dbReference>
<dbReference type="PROSITE" id="PS00107">
    <property type="entry name" value="PROTEIN_KINASE_ATP"/>
    <property type="match status" value="1"/>
</dbReference>
<dbReference type="InterPro" id="IPR017441">
    <property type="entry name" value="Protein_kinase_ATP_BS"/>
</dbReference>
<dbReference type="SUPFAM" id="SSF56112">
    <property type="entry name" value="Protein kinase-like (PK-like)"/>
    <property type="match status" value="1"/>
</dbReference>
<evidence type="ECO:0000313" key="8">
    <source>
        <dbReference type="EMBL" id="MDT0341821.1"/>
    </source>
</evidence>
<evidence type="ECO:0000256" key="2">
    <source>
        <dbReference type="ARBA" id="ARBA00022741"/>
    </source>
</evidence>
<feature type="region of interest" description="Disordered" evidence="6">
    <location>
        <begin position="296"/>
        <end position="342"/>
    </location>
</feature>
<gene>
    <name evidence="8" type="ORF">RM590_04075</name>
</gene>
<feature type="compositionally biased region" description="Pro residues" evidence="6">
    <location>
        <begin position="318"/>
        <end position="336"/>
    </location>
</feature>
<comment type="caution">
    <text evidence="8">The sequence shown here is derived from an EMBL/GenBank/DDBJ whole genome shotgun (WGS) entry which is preliminary data.</text>
</comment>
<name>A0ABU2MK14_9ACTN</name>
<keyword evidence="4 5" id="KW-0067">ATP-binding</keyword>
<dbReference type="Gene3D" id="3.40.50.2300">
    <property type="match status" value="2"/>
</dbReference>
<organism evidence="8 9">
    <name type="scientific">Streptomyces litchfieldiae</name>
    <dbReference type="NCBI Taxonomy" id="3075543"/>
    <lineage>
        <taxon>Bacteria</taxon>
        <taxon>Bacillati</taxon>
        <taxon>Actinomycetota</taxon>
        <taxon>Actinomycetes</taxon>
        <taxon>Kitasatosporales</taxon>
        <taxon>Streptomycetaceae</taxon>
        <taxon>Streptomyces</taxon>
    </lineage>
</organism>
<dbReference type="Gene3D" id="1.10.510.10">
    <property type="entry name" value="Transferase(Phosphotransferase) domain 1"/>
    <property type="match status" value="1"/>
</dbReference>
<sequence>MAFQALEAGDPARIGRYRIAARLGSGGMGRVYLGWSPGGRPVAVKVIRPDLAGDAGFARRFAREVAAARRVNGFFTAGLIDADPDGTPPWLATAYVPGMSLAEAMTEHGPWSEGSVRSLGAGLVEALEAIHAAGVVHRDLKPSNVLLAPDGPRVIDFGISIAAEGTALTQTMMMAGTPGFMSPEQLTGGTVGPPSDVFALGAVLTYAATGVGPFGSGSPHILNFRAVYEDPTLDALAPGLRGLVEQCLAKAPQARPTLAVLVDWLERARGNGPLGEQLLAAADWLPASVARTVRERTDMSLPRPGPPAPLSPTVGATPPQPPLPPTMGTTQPPPARGPSRRRLLAGAGGAAGVAAVGWLGWNLVGSGDSGDSDGSNGSNGSGDGTSDAPPRTVKIAYQGPTTGRASLLNAVLLAVREANDSGESAVSFEVFEAHPDSSGSVESAARLAVDEPDVLAVVGPVAADGADRAAGVYESGGLTAVTPSVSDMALDVPSFGTLLRGIPNDRQTGVAMAAFLDGMPVETVTLAKIDSSHGDHIASSAEQAMGDRGIEVPGGGWGVVAGDVDWSEVAAQALERDAVVFAGFSQGGLGLSRDLDHAGFDGVRVASHGVMDEEFAAEAEGWYVVTPARDLSLTQERTAFAERYRAEFAQEPGRFAAQAYDVTRMIIEAVRGLGAEAERGRVFDQLTGATHEGVTGVVSFGGDGEFAGTGPHLFRVEDGRFTPLGPAEDYEG</sequence>
<evidence type="ECO:0000259" key="7">
    <source>
        <dbReference type="PROSITE" id="PS50011"/>
    </source>
</evidence>
<feature type="domain" description="Protein kinase" evidence="7">
    <location>
        <begin position="17"/>
        <end position="265"/>
    </location>
</feature>
<dbReference type="PANTHER" id="PTHR43289">
    <property type="entry name" value="MITOGEN-ACTIVATED PROTEIN KINASE KINASE KINASE 20-RELATED"/>
    <property type="match status" value="1"/>
</dbReference>
<dbReference type="Pfam" id="PF00069">
    <property type="entry name" value="Pkinase"/>
    <property type="match status" value="1"/>
</dbReference>
<keyword evidence="1" id="KW-0808">Transferase</keyword>